<dbReference type="RefSeq" id="WP_322522164.1">
    <property type="nucleotide sequence ID" value="NZ_CP140153.1"/>
</dbReference>
<accession>A0ABZ0Z083</accession>
<organism evidence="1 2">
    <name type="scientific">Guyparkeria halophila</name>
    <dbReference type="NCBI Taxonomy" id="47960"/>
    <lineage>
        <taxon>Bacteria</taxon>
        <taxon>Pseudomonadati</taxon>
        <taxon>Pseudomonadota</taxon>
        <taxon>Gammaproteobacteria</taxon>
        <taxon>Chromatiales</taxon>
        <taxon>Thioalkalibacteraceae</taxon>
        <taxon>Guyparkeria</taxon>
    </lineage>
</organism>
<name>A0ABZ0Z083_9GAMM</name>
<sequence length="83" mass="9468">MWYVLDRDDEIVAVHEDEPSAIGGARSIVDRMVEQGEFRACVFVVTKAHYDAAFRQGESPRRWHDYKTGGARLIRPSVTSVCR</sequence>
<keyword evidence="2" id="KW-1185">Reference proteome</keyword>
<evidence type="ECO:0008006" key="3">
    <source>
        <dbReference type="Google" id="ProtNLM"/>
    </source>
</evidence>
<dbReference type="Proteomes" id="UP001327459">
    <property type="component" value="Chromosome"/>
</dbReference>
<gene>
    <name evidence="1" type="ORF">SR882_04570</name>
</gene>
<dbReference type="EMBL" id="CP140153">
    <property type="protein sequence ID" value="WQH17184.1"/>
    <property type="molecule type" value="Genomic_DNA"/>
</dbReference>
<evidence type="ECO:0000313" key="1">
    <source>
        <dbReference type="EMBL" id="WQH17184.1"/>
    </source>
</evidence>
<evidence type="ECO:0000313" key="2">
    <source>
        <dbReference type="Proteomes" id="UP001327459"/>
    </source>
</evidence>
<proteinExistence type="predicted"/>
<reference evidence="1 2" key="1">
    <citation type="submission" date="2023-11" db="EMBL/GenBank/DDBJ databases">
        <title>MicrobeMod: A computational toolkit for identifying prokaryotic methylation and restriction-modification with nanopore sequencing.</title>
        <authorList>
            <person name="Crits-Christoph A."/>
            <person name="Kang S.C."/>
            <person name="Lee H."/>
            <person name="Ostrov N."/>
        </authorList>
    </citation>
    <scope>NUCLEOTIDE SEQUENCE [LARGE SCALE GENOMIC DNA]</scope>
    <source>
        <strain evidence="1 2">ATCC 49870</strain>
    </source>
</reference>
<protein>
    <recommendedName>
        <fullName evidence="3">Isochorismatase family protein</fullName>
    </recommendedName>
</protein>